<accession>A0A2W4CWL5</accession>
<evidence type="ECO:0000256" key="1">
    <source>
        <dbReference type="SAM" id="Phobius"/>
    </source>
</evidence>
<reference evidence="2 3" key="1">
    <citation type="journal article" date="2018" name="Sci. Rep.">
        <title>Rhizobium tumorigenes sp. nov., a novel plant tumorigenic bacterium isolated from cane gall tumors on thornless blackberry.</title>
        <authorList>
            <person name="Kuzmanovi N."/>
            <person name="Smalla K."/>
            <person name="Gronow S."/>
            <person name="PuBawska J."/>
        </authorList>
    </citation>
    <scope>NUCLEOTIDE SEQUENCE [LARGE SCALE GENOMIC DNA]</scope>
    <source>
        <strain evidence="2 3">CCBAU 85046</strain>
    </source>
</reference>
<dbReference type="OrthoDB" id="8377545at2"/>
<organism evidence="2 3">
    <name type="scientific">Rhizobium tubonense</name>
    <dbReference type="NCBI Taxonomy" id="484088"/>
    <lineage>
        <taxon>Bacteria</taxon>
        <taxon>Pseudomonadati</taxon>
        <taxon>Pseudomonadota</taxon>
        <taxon>Alphaproteobacteria</taxon>
        <taxon>Hyphomicrobiales</taxon>
        <taxon>Rhizobiaceae</taxon>
        <taxon>Rhizobium/Agrobacterium group</taxon>
        <taxon>Rhizobium</taxon>
    </lineage>
</organism>
<gene>
    <name evidence="2" type="ORF">CPY51_00285</name>
</gene>
<feature type="transmembrane region" description="Helical" evidence="1">
    <location>
        <begin position="40"/>
        <end position="61"/>
    </location>
</feature>
<evidence type="ECO:0000313" key="2">
    <source>
        <dbReference type="EMBL" id="PZM16732.1"/>
    </source>
</evidence>
<dbReference type="RefSeq" id="WP_111158066.1">
    <property type="nucleotide sequence ID" value="NZ_PCDP01000001.1"/>
</dbReference>
<keyword evidence="3" id="KW-1185">Reference proteome</keyword>
<keyword evidence="1" id="KW-0812">Transmembrane</keyword>
<dbReference type="EMBL" id="PCDP01000001">
    <property type="protein sequence ID" value="PZM16732.1"/>
    <property type="molecule type" value="Genomic_DNA"/>
</dbReference>
<keyword evidence="1" id="KW-0472">Membrane</keyword>
<dbReference type="Proteomes" id="UP000248925">
    <property type="component" value="Unassembled WGS sequence"/>
</dbReference>
<name>A0A2W4CWL5_9HYPH</name>
<dbReference type="AlphaFoldDB" id="A0A2W4CWL5"/>
<sequence>MPRLIVHSASPDPLQRPPAIAVAGHRSGRPHSLRSGISAILPRLAFVFMTAGAIQLLMHWFSR</sequence>
<protein>
    <submittedName>
        <fullName evidence="2">Uncharacterized protein</fullName>
    </submittedName>
</protein>
<keyword evidence="1" id="KW-1133">Transmembrane helix</keyword>
<proteinExistence type="predicted"/>
<comment type="caution">
    <text evidence="2">The sequence shown here is derived from an EMBL/GenBank/DDBJ whole genome shotgun (WGS) entry which is preliminary data.</text>
</comment>
<evidence type="ECO:0000313" key="3">
    <source>
        <dbReference type="Proteomes" id="UP000248925"/>
    </source>
</evidence>